<evidence type="ECO:0000256" key="9">
    <source>
        <dbReference type="ARBA" id="ARBA00023065"/>
    </source>
</evidence>
<keyword evidence="8" id="KW-0915">Sodium</keyword>
<evidence type="ECO:0000256" key="11">
    <source>
        <dbReference type="ARBA" id="ARBA00023201"/>
    </source>
</evidence>
<proteinExistence type="inferred from homology"/>
<feature type="transmembrane region" description="Helical" evidence="14">
    <location>
        <begin position="181"/>
        <end position="205"/>
    </location>
</feature>
<feature type="transmembrane region" description="Helical" evidence="14">
    <location>
        <begin position="24"/>
        <end position="42"/>
    </location>
</feature>
<feature type="transmembrane region" description="Helical" evidence="14">
    <location>
        <begin position="437"/>
        <end position="455"/>
    </location>
</feature>
<keyword evidence="7 14" id="KW-1133">Transmembrane helix</keyword>
<keyword evidence="4" id="KW-1003">Cell membrane</keyword>
<evidence type="ECO:0000256" key="10">
    <source>
        <dbReference type="ARBA" id="ARBA00023136"/>
    </source>
</evidence>
<keyword evidence="6" id="KW-0769">Symport</keyword>
<evidence type="ECO:0000256" key="1">
    <source>
        <dbReference type="ARBA" id="ARBA00004651"/>
    </source>
</evidence>
<feature type="transmembrane region" description="Helical" evidence="14">
    <location>
        <begin position="259"/>
        <end position="278"/>
    </location>
</feature>
<feature type="transmembrane region" description="Helical" evidence="14">
    <location>
        <begin position="135"/>
        <end position="161"/>
    </location>
</feature>
<feature type="transmembrane region" description="Helical" evidence="14">
    <location>
        <begin position="212"/>
        <end position="231"/>
    </location>
</feature>
<dbReference type="Pfam" id="PF00474">
    <property type="entry name" value="SSF"/>
    <property type="match status" value="1"/>
</dbReference>
<comment type="catalytic activity">
    <reaction evidence="12">
        <text>L-proline(in) + Na(+)(in) = L-proline(out) + Na(+)(out)</text>
        <dbReference type="Rhea" id="RHEA:28967"/>
        <dbReference type="ChEBI" id="CHEBI:29101"/>
        <dbReference type="ChEBI" id="CHEBI:60039"/>
    </reaction>
</comment>
<dbReference type="eggNOG" id="COG0591">
    <property type="taxonomic scope" value="Bacteria"/>
</dbReference>
<keyword evidence="3" id="KW-0813">Transport</keyword>
<dbReference type="OrthoDB" id="9789704at2"/>
<name>B1ZXC3_OPITP</name>
<feature type="transmembrane region" description="Helical" evidence="14">
    <location>
        <begin position="343"/>
        <end position="366"/>
    </location>
</feature>
<reference evidence="15 16" key="1">
    <citation type="journal article" date="2011" name="J. Bacteriol.">
        <title>Genome sequence of the verrucomicrobium Opitutus terrae PB90-1, an abundant inhabitant of rice paddy soil ecosystems.</title>
        <authorList>
            <person name="van Passel M.W."/>
            <person name="Kant R."/>
            <person name="Palva A."/>
            <person name="Copeland A."/>
            <person name="Lucas S."/>
            <person name="Lapidus A."/>
            <person name="Glavina del Rio T."/>
            <person name="Pitluck S."/>
            <person name="Goltsman E."/>
            <person name="Clum A."/>
            <person name="Sun H."/>
            <person name="Schmutz J."/>
            <person name="Larimer F.W."/>
            <person name="Land M.L."/>
            <person name="Hauser L."/>
            <person name="Kyrpides N."/>
            <person name="Mikhailova N."/>
            <person name="Richardson P.P."/>
            <person name="Janssen P.H."/>
            <person name="de Vos W.M."/>
            <person name="Smidt H."/>
        </authorList>
    </citation>
    <scope>NUCLEOTIDE SEQUENCE [LARGE SCALE GENOMIC DNA]</scope>
    <source>
        <strain evidence="16">DSM 11246 / JCM 15787 / PB90-1</strain>
    </source>
</reference>
<keyword evidence="16" id="KW-1185">Reference proteome</keyword>
<dbReference type="CDD" id="cd11477">
    <property type="entry name" value="SLC5sbd_u1"/>
    <property type="match status" value="1"/>
</dbReference>
<dbReference type="AlphaFoldDB" id="B1ZXC3"/>
<dbReference type="PROSITE" id="PS50283">
    <property type="entry name" value="NA_SOLUT_SYMP_3"/>
    <property type="match status" value="1"/>
</dbReference>
<evidence type="ECO:0000256" key="2">
    <source>
        <dbReference type="ARBA" id="ARBA00006434"/>
    </source>
</evidence>
<protein>
    <submittedName>
        <fullName evidence="15">Na+/solute symporter</fullName>
    </submittedName>
</protein>
<evidence type="ECO:0000256" key="4">
    <source>
        <dbReference type="ARBA" id="ARBA00022475"/>
    </source>
</evidence>
<dbReference type="EMBL" id="CP001032">
    <property type="protein sequence ID" value="ACB76174.1"/>
    <property type="molecule type" value="Genomic_DNA"/>
</dbReference>
<evidence type="ECO:0000256" key="12">
    <source>
        <dbReference type="ARBA" id="ARBA00033708"/>
    </source>
</evidence>
<evidence type="ECO:0000256" key="13">
    <source>
        <dbReference type="RuleBase" id="RU362091"/>
    </source>
</evidence>
<gene>
    <name evidence="15" type="ordered locus">Oter_2893</name>
</gene>
<keyword evidence="11" id="KW-0739">Sodium transport</keyword>
<feature type="transmembrane region" description="Helical" evidence="14">
    <location>
        <begin position="89"/>
        <end position="109"/>
    </location>
</feature>
<evidence type="ECO:0000256" key="7">
    <source>
        <dbReference type="ARBA" id="ARBA00022989"/>
    </source>
</evidence>
<dbReference type="KEGG" id="ote:Oter_2893"/>
<dbReference type="GO" id="GO:0006814">
    <property type="term" value="P:sodium ion transport"/>
    <property type="evidence" value="ECO:0007669"/>
    <property type="project" value="UniProtKB-KW"/>
</dbReference>
<organism evidence="15 16">
    <name type="scientific">Opitutus terrae (strain DSM 11246 / JCM 15787 / PB90-1)</name>
    <dbReference type="NCBI Taxonomy" id="452637"/>
    <lineage>
        <taxon>Bacteria</taxon>
        <taxon>Pseudomonadati</taxon>
        <taxon>Verrucomicrobiota</taxon>
        <taxon>Opitutia</taxon>
        <taxon>Opitutales</taxon>
        <taxon>Opitutaceae</taxon>
        <taxon>Opitutus</taxon>
    </lineage>
</organism>
<dbReference type="STRING" id="452637.Oter_2893"/>
<sequence>MSLVLQPLGAMNPRDFNTVNVSDYVLIALYFAIVVWIGFYAARKNRGADDFFKASGQVPWFVAGVSSWVSGFSAFMFVAAAGYTYKNGLGTALIFTSAAWAYLGGYFYFAPMWRRARINAPLQFLTRRYSSSTTYFYTVTAILPQVIGIGQGLYILCIFVSSALGFEHEVFHLLGWELSGLQASMLVVGLVMIVYSVAGGLWAAVISDAVQGLIILVMSVIVFPVTFAYLGEGSGIGAGFNRLIHELPREYLVPSGQPAQPLFLLAYSISAFLGYNVAWHFAQRYNSVPSERDAKKMALLGAVLSLFGPLLWLLPVMGSRLIFPDIAALWPNLKAPEEASFVSLAMFLLPHGMVGFVVAAILSATLGQANDAFNWLAAAVTRDVYVPVRRALGFGPTSDRHELWMARATMLAVGVGGVATSFAIAKSGGAFDFGLKYYSIVGPGFMMPVLLGMVYRRTPWWSGMASCIASFSTTFTLLAFDLWPAHVYERNIFSAVIASTVVFVVSAWFYRYDDPASAEARQLDRDLRTPVAGEAAAPVGNALAVYGVIGNLSLVLGVVLLACTFLPSTAQAPGRINSIAGLLLIGIGFGLRQLARSGRPPTPR</sequence>
<evidence type="ECO:0000256" key="5">
    <source>
        <dbReference type="ARBA" id="ARBA00022692"/>
    </source>
</evidence>
<comment type="similarity">
    <text evidence="2 13">Belongs to the sodium:solute symporter (SSF) (TC 2.A.21) family.</text>
</comment>
<feature type="transmembrane region" description="Helical" evidence="14">
    <location>
        <begin position="461"/>
        <end position="480"/>
    </location>
</feature>
<evidence type="ECO:0000313" key="15">
    <source>
        <dbReference type="EMBL" id="ACB76174.1"/>
    </source>
</evidence>
<dbReference type="Gene3D" id="1.20.1730.10">
    <property type="entry name" value="Sodium/glucose cotransporter"/>
    <property type="match status" value="1"/>
</dbReference>
<dbReference type="Proteomes" id="UP000007013">
    <property type="component" value="Chromosome"/>
</dbReference>
<evidence type="ECO:0000256" key="8">
    <source>
        <dbReference type="ARBA" id="ARBA00023053"/>
    </source>
</evidence>
<evidence type="ECO:0000256" key="14">
    <source>
        <dbReference type="SAM" id="Phobius"/>
    </source>
</evidence>
<accession>B1ZXC3</accession>
<dbReference type="RefSeq" id="WP_012375709.1">
    <property type="nucleotide sequence ID" value="NC_010571.1"/>
</dbReference>
<dbReference type="PANTHER" id="PTHR48086">
    <property type="entry name" value="SODIUM/PROLINE SYMPORTER-RELATED"/>
    <property type="match status" value="1"/>
</dbReference>
<dbReference type="InterPro" id="IPR050277">
    <property type="entry name" value="Sodium:Solute_Symporter"/>
</dbReference>
<evidence type="ECO:0000256" key="6">
    <source>
        <dbReference type="ARBA" id="ARBA00022847"/>
    </source>
</evidence>
<dbReference type="GO" id="GO:0015293">
    <property type="term" value="F:symporter activity"/>
    <property type="evidence" value="ECO:0007669"/>
    <property type="project" value="UniProtKB-KW"/>
</dbReference>
<dbReference type="PANTHER" id="PTHR48086:SF3">
    <property type="entry name" value="SODIUM_PROLINE SYMPORTER"/>
    <property type="match status" value="1"/>
</dbReference>
<evidence type="ECO:0000256" key="3">
    <source>
        <dbReference type="ARBA" id="ARBA00022448"/>
    </source>
</evidence>
<evidence type="ECO:0000313" key="16">
    <source>
        <dbReference type="Proteomes" id="UP000007013"/>
    </source>
</evidence>
<comment type="subcellular location">
    <subcellularLocation>
        <location evidence="1">Cell membrane</location>
        <topology evidence="1">Multi-pass membrane protein</topology>
    </subcellularLocation>
</comment>
<dbReference type="GO" id="GO:0005886">
    <property type="term" value="C:plasma membrane"/>
    <property type="evidence" value="ECO:0007669"/>
    <property type="project" value="UniProtKB-SubCell"/>
</dbReference>
<dbReference type="HOGENOM" id="CLU_018808_12_0_0"/>
<keyword evidence="5 14" id="KW-0812">Transmembrane</keyword>
<feature type="transmembrane region" description="Helical" evidence="14">
    <location>
        <begin position="492"/>
        <end position="510"/>
    </location>
</feature>
<dbReference type="InterPro" id="IPR001734">
    <property type="entry name" value="Na/solute_symporter"/>
</dbReference>
<feature type="transmembrane region" description="Helical" evidence="14">
    <location>
        <begin position="404"/>
        <end position="425"/>
    </location>
</feature>
<feature type="transmembrane region" description="Helical" evidence="14">
    <location>
        <begin position="543"/>
        <end position="566"/>
    </location>
</feature>
<feature type="transmembrane region" description="Helical" evidence="14">
    <location>
        <begin position="578"/>
        <end position="595"/>
    </location>
</feature>
<keyword evidence="9" id="KW-0406">Ion transport</keyword>
<feature type="transmembrane region" description="Helical" evidence="14">
    <location>
        <begin position="58"/>
        <end position="83"/>
    </location>
</feature>
<feature type="transmembrane region" description="Helical" evidence="14">
    <location>
        <begin position="299"/>
        <end position="323"/>
    </location>
</feature>
<keyword evidence="10 14" id="KW-0472">Membrane</keyword>
<dbReference type="InterPro" id="IPR038377">
    <property type="entry name" value="Na/Glc_symporter_sf"/>
</dbReference>